<evidence type="ECO:0000313" key="4">
    <source>
        <dbReference type="Proteomes" id="UP001217089"/>
    </source>
</evidence>
<dbReference type="PANTHER" id="PTHR31921">
    <property type="entry name" value="PROTEIN DPCD"/>
    <property type="match status" value="1"/>
</dbReference>
<dbReference type="Pfam" id="PF14913">
    <property type="entry name" value="DPCD"/>
    <property type="match status" value="1"/>
</dbReference>
<name>A0ABQ9FJL8_TEGGR</name>
<evidence type="ECO:0000256" key="1">
    <source>
        <dbReference type="ARBA" id="ARBA00010597"/>
    </source>
</evidence>
<dbReference type="EMBL" id="JARBDR010000246">
    <property type="protein sequence ID" value="KAJ8317489.1"/>
    <property type="molecule type" value="Genomic_DNA"/>
</dbReference>
<gene>
    <name evidence="3" type="ORF">KUTeg_005393</name>
</gene>
<evidence type="ECO:0000256" key="2">
    <source>
        <dbReference type="ARBA" id="ARBA00020330"/>
    </source>
</evidence>
<organism evidence="3 4">
    <name type="scientific">Tegillarca granosa</name>
    <name type="common">Malaysian cockle</name>
    <name type="synonym">Anadara granosa</name>
    <dbReference type="NCBI Taxonomy" id="220873"/>
    <lineage>
        <taxon>Eukaryota</taxon>
        <taxon>Metazoa</taxon>
        <taxon>Spiralia</taxon>
        <taxon>Lophotrochozoa</taxon>
        <taxon>Mollusca</taxon>
        <taxon>Bivalvia</taxon>
        <taxon>Autobranchia</taxon>
        <taxon>Pteriomorphia</taxon>
        <taxon>Arcoida</taxon>
        <taxon>Arcoidea</taxon>
        <taxon>Arcidae</taxon>
        <taxon>Tegillarca</taxon>
    </lineage>
</organism>
<comment type="similarity">
    <text evidence="1">Belongs to the DPCD family.</text>
</comment>
<reference evidence="3 4" key="1">
    <citation type="submission" date="2022-12" db="EMBL/GenBank/DDBJ databases">
        <title>Chromosome-level genome of Tegillarca granosa.</title>
        <authorList>
            <person name="Kim J."/>
        </authorList>
    </citation>
    <scope>NUCLEOTIDE SEQUENCE [LARGE SCALE GENOMIC DNA]</scope>
    <source>
        <strain evidence="3">Teg-2019</strain>
        <tissue evidence="3">Adductor muscle</tissue>
    </source>
</reference>
<accession>A0ABQ9FJL8</accession>
<comment type="caution">
    <text evidence="3">The sequence shown here is derived from an EMBL/GenBank/DDBJ whole genome shotgun (WGS) entry which is preliminary data.</text>
</comment>
<dbReference type="PANTHER" id="PTHR31921:SF1">
    <property type="entry name" value="PROTEIN DPCD"/>
    <property type="match status" value="1"/>
</dbReference>
<dbReference type="PRINTS" id="PR02065">
    <property type="entry name" value="PROTEINDPCD"/>
</dbReference>
<protein>
    <recommendedName>
        <fullName evidence="2">Protein DPCD</fullName>
    </recommendedName>
</protein>
<proteinExistence type="inferred from homology"/>
<sequence>MAEEYNLKNSELVIRKWKKKSELGTRQSSWEYEVGEQFVPKNLESEGLMESTSNPIFVRIDSVANFQWRIRNLPYPIATYNVTVDDDKQTITYKKPKEIIEMEKQMQAEFKKMKASKDGDVDCTPS</sequence>
<dbReference type="Proteomes" id="UP001217089">
    <property type="component" value="Unassembled WGS sequence"/>
</dbReference>
<dbReference type="InterPro" id="IPR026224">
    <property type="entry name" value="DPCD"/>
</dbReference>
<evidence type="ECO:0000313" key="3">
    <source>
        <dbReference type="EMBL" id="KAJ8317489.1"/>
    </source>
</evidence>
<keyword evidence="4" id="KW-1185">Reference proteome</keyword>